<sequence length="194" mass="21856">MLPTDEEEILTFIRGLKDNSAVGIDLISGKIIKRYANLLTSSITHICNLAISIGVFPRVFKTALIKRIYKAGEKDCVNNYRPISILPDLSKVLERLINQRLIKFLEKNTLISPPQYDFRSGRCTNDAVHELLNYIVVNLDGKKKCLTVFLDLAKSFDTVSISHLLKKLERLGISGISLKLMEESILLVEHNGSE</sequence>
<dbReference type="InterPro" id="IPR000477">
    <property type="entry name" value="RT_dom"/>
</dbReference>
<dbReference type="PROSITE" id="PS50878">
    <property type="entry name" value="RT_POL"/>
    <property type="match status" value="1"/>
</dbReference>
<proteinExistence type="predicted"/>
<evidence type="ECO:0000313" key="2">
    <source>
        <dbReference type="EMBL" id="CAK1583843.1"/>
    </source>
</evidence>
<reference evidence="2 3" key="1">
    <citation type="submission" date="2023-11" db="EMBL/GenBank/DDBJ databases">
        <authorList>
            <person name="Hedman E."/>
            <person name="Englund M."/>
            <person name="Stromberg M."/>
            <person name="Nyberg Akerstrom W."/>
            <person name="Nylinder S."/>
            <person name="Jareborg N."/>
            <person name="Kallberg Y."/>
            <person name="Kronander E."/>
        </authorList>
    </citation>
    <scope>NUCLEOTIDE SEQUENCE [LARGE SCALE GENOMIC DNA]</scope>
</reference>
<dbReference type="InterPro" id="IPR043502">
    <property type="entry name" value="DNA/RNA_pol_sf"/>
</dbReference>
<evidence type="ECO:0000313" key="3">
    <source>
        <dbReference type="Proteomes" id="UP001314205"/>
    </source>
</evidence>
<dbReference type="Pfam" id="PF00078">
    <property type="entry name" value="RVT_1"/>
    <property type="match status" value="1"/>
</dbReference>
<accession>A0AAV1KLC9</accession>
<dbReference type="GO" id="GO:0071897">
    <property type="term" value="P:DNA biosynthetic process"/>
    <property type="evidence" value="ECO:0007669"/>
    <property type="project" value="UniProtKB-ARBA"/>
</dbReference>
<dbReference type="PANTHER" id="PTHR19446">
    <property type="entry name" value="REVERSE TRANSCRIPTASES"/>
    <property type="match status" value="1"/>
</dbReference>
<dbReference type="EMBL" id="CAVLGL010000057">
    <property type="protein sequence ID" value="CAK1583843.1"/>
    <property type="molecule type" value="Genomic_DNA"/>
</dbReference>
<dbReference type="Proteomes" id="UP001314205">
    <property type="component" value="Unassembled WGS sequence"/>
</dbReference>
<protein>
    <recommendedName>
        <fullName evidence="1">Reverse transcriptase domain-containing protein</fullName>
    </recommendedName>
</protein>
<keyword evidence="3" id="KW-1185">Reference proteome</keyword>
<gene>
    <name evidence="2" type="ORF">PARMNEM_LOCUS5191</name>
</gene>
<dbReference type="SUPFAM" id="SSF56672">
    <property type="entry name" value="DNA/RNA polymerases"/>
    <property type="match status" value="1"/>
</dbReference>
<evidence type="ECO:0000259" key="1">
    <source>
        <dbReference type="PROSITE" id="PS50878"/>
    </source>
</evidence>
<dbReference type="AlphaFoldDB" id="A0AAV1KLC9"/>
<name>A0AAV1KLC9_9NEOP</name>
<comment type="caution">
    <text evidence="2">The sequence shown here is derived from an EMBL/GenBank/DDBJ whole genome shotgun (WGS) entry which is preliminary data.</text>
</comment>
<feature type="domain" description="Reverse transcriptase" evidence="1">
    <location>
        <begin position="49"/>
        <end position="194"/>
    </location>
</feature>
<organism evidence="2 3">
    <name type="scientific">Parnassius mnemosyne</name>
    <name type="common">clouded apollo</name>
    <dbReference type="NCBI Taxonomy" id="213953"/>
    <lineage>
        <taxon>Eukaryota</taxon>
        <taxon>Metazoa</taxon>
        <taxon>Ecdysozoa</taxon>
        <taxon>Arthropoda</taxon>
        <taxon>Hexapoda</taxon>
        <taxon>Insecta</taxon>
        <taxon>Pterygota</taxon>
        <taxon>Neoptera</taxon>
        <taxon>Endopterygota</taxon>
        <taxon>Lepidoptera</taxon>
        <taxon>Glossata</taxon>
        <taxon>Ditrysia</taxon>
        <taxon>Papilionoidea</taxon>
        <taxon>Papilionidae</taxon>
        <taxon>Parnassiinae</taxon>
        <taxon>Parnassini</taxon>
        <taxon>Parnassius</taxon>
        <taxon>Driopa</taxon>
    </lineage>
</organism>